<dbReference type="EMBL" id="UINC01027388">
    <property type="protein sequence ID" value="SVB06547.1"/>
    <property type="molecule type" value="Genomic_DNA"/>
</dbReference>
<dbReference type="InterPro" id="IPR010642">
    <property type="entry name" value="Invasion_prot_B"/>
</dbReference>
<dbReference type="Pfam" id="PF06776">
    <property type="entry name" value="IalB"/>
    <property type="match status" value="1"/>
</dbReference>
<evidence type="ECO:0008006" key="2">
    <source>
        <dbReference type="Google" id="ProtNLM"/>
    </source>
</evidence>
<proteinExistence type="predicted"/>
<dbReference type="AlphaFoldDB" id="A0A382B006"/>
<evidence type="ECO:0000313" key="1">
    <source>
        <dbReference type="EMBL" id="SVB06547.1"/>
    </source>
</evidence>
<organism evidence="1">
    <name type="scientific">marine metagenome</name>
    <dbReference type="NCBI Taxonomy" id="408172"/>
    <lineage>
        <taxon>unclassified sequences</taxon>
        <taxon>metagenomes</taxon>
        <taxon>ecological metagenomes</taxon>
    </lineage>
</organism>
<accession>A0A382B006</accession>
<dbReference type="InterPro" id="IPR038696">
    <property type="entry name" value="IalB_sf"/>
</dbReference>
<sequence>MFLRVQIAAAFSALLFLLIIWDPAQAASARERDFQDWRLRCERKDDNDPERCFIVQIAKSTKSKREVLRIGVRYPEPKKPAMVFLTLPLGIYLPAGLFMQIDDGETLKIPIEICLPNGCHTRMALMGNLLKNMRAGQQAKLAFHDSRQQRITVPVSLAGFTAALAALQ</sequence>
<dbReference type="Gene3D" id="2.60.40.1880">
    <property type="entry name" value="Invasion associated locus B (IalB) protein"/>
    <property type="match status" value="1"/>
</dbReference>
<name>A0A382B006_9ZZZZ</name>
<protein>
    <recommendedName>
        <fullName evidence="2">Invasion associated locus B family protein</fullName>
    </recommendedName>
</protein>
<reference evidence="1" key="1">
    <citation type="submission" date="2018-05" db="EMBL/GenBank/DDBJ databases">
        <authorList>
            <person name="Lanie J.A."/>
            <person name="Ng W.-L."/>
            <person name="Kazmierczak K.M."/>
            <person name="Andrzejewski T.M."/>
            <person name="Davidsen T.M."/>
            <person name="Wayne K.J."/>
            <person name="Tettelin H."/>
            <person name="Glass J.I."/>
            <person name="Rusch D."/>
            <person name="Podicherti R."/>
            <person name="Tsui H.-C.T."/>
            <person name="Winkler M.E."/>
        </authorList>
    </citation>
    <scope>NUCLEOTIDE SEQUENCE</scope>
</reference>
<gene>
    <name evidence="1" type="ORF">METZ01_LOCUS159401</name>
</gene>